<dbReference type="FunFam" id="1.10.10.10:FF:000322">
    <property type="entry name" value="Probable disease resistance protein At1g63360"/>
    <property type="match status" value="1"/>
</dbReference>
<dbReference type="AlphaFoldDB" id="A0A068V5W7"/>
<dbReference type="PANTHER" id="PTHR36766:SF70">
    <property type="entry name" value="DISEASE RESISTANCE PROTEIN RGA4"/>
    <property type="match status" value="1"/>
</dbReference>
<evidence type="ECO:0008006" key="13">
    <source>
        <dbReference type="Google" id="ProtNLM"/>
    </source>
</evidence>
<dbReference type="InterPro" id="IPR038005">
    <property type="entry name" value="RX-like_CC"/>
</dbReference>
<gene>
    <name evidence="11" type="ORF">GSCOC_T00016835001</name>
</gene>
<dbReference type="Gene3D" id="3.80.10.10">
    <property type="entry name" value="Ribonuclease Inhibitor"/>
    <property type="match status" value="2"/>
</dbReference>
<dbReference type="InterPro" id="IPR042197">
    <property type="entry name" value="Apaf_helical"/>
</dbReference>
<dbReference type="PhylomeDB" id="A0A068V5W7"/>
<dbReference type="Pfam" id="PF18052">
    <property type="entry name" value="Rx_N"/>
    <property type="match status" value="1"/>
</dbReference>
<dbReference type="Proteomes" id="UP000295252">
    <property type="component" value="Chromosome VII"/>
</dbReference>
<dbReference type="InterPro" id="IPR056789">
    <property type="entry name" value="LRR_R13L1-DRL21"/>
</dbReference>
<dbReference type="Pfam" id="PF25019">
    <property type="entry name" value="LRR_R13L1-DRL21"/>
    <property type="match status" value="2"/>
</dbReference>
<keyword evidence="12" id="KW-1185">Reference proteome</keyword>
<keyword evidence="6" id="KW-0067">ATP-binding</keyword>
<dbReference type="InParanoid" id="A0A068V5W7"/>
<evidence type="ECO:0000256" key="1">
    <source>
        <dbReference type="ARBA" id="ARBA00008894"/>
    </source>
</evidence>
<dbReference type="GO" id="GO:0051607">
    <property type="term" value="P:defense response to virus"/>
    <property type="evidence" value="ECO:0007669"/>
    <property type="project" value="UniProtKB-ARBA"/>
</dbReference>
<evidence type="ECO:0000256" key="5">
    <source>
        <dbReference type="ARBA" id="ARBA00022821"/>
    </source>
</evidence>
<dbReference type="Gene3D" id="3.40.50.300">
    <property type="entry name" value="P-loop containing nucleotide triphosphate hydrolases"/>
    <property type="match status" value="1"/>
</dbReference>
<dbReference type="InterPro" id="IPR041118">
    <property type="entry name" value="Rx_N"/>
</dbReference>
<protein>
    <recommendedName>
        <fullName evidence="13">Disease resistance protein RGA3</fullName>
    </recommendedName>
</protein>
<dbReference type="SUPFAM" id="SSF52540">
    <property type="entry name" value="P-loop containing nucleoside triphosphate hydrolases"/>
    <property type="match status" value="1"/>
</dbReference>
<dbReference type="PANTHER" id="PTHR36766">
    <property type="entry name" value="PLANT BROAD-SPECTRUM MILDEW RESISTANCE PROTEIN RPW8"/>
    <property type="match status" value="1"/>
</dbReference>
<dbReference type="Pfam" id="PF23559">
    <property type="entry name" value="WHD_DRP"/>
    <property type="match status" value="1"/>
</dbReference>
<dbReference type="Gene3D" id="1.10.8.430">
    <property type="entry name" value="Helical domain of apoptotic protease-activating factors"/>
    <property type="match status" value="1"/>
</dbReference>
<feature type="domain" description="R13L1/DRL21-like LRR repeat region" evidence="10">
    <location>
        <begin position="898"/>
        <end position="955"/>
    </location>
</feature>
<feature type="domain" description="Disease resistance protein winged helix" evidence="9">
    <location>
        <begin position="396"/>
        <end position="470"/>
    </location>
</feature>
<dbReference type="OrthoDB" id="1896560at2759"/>
<dbReference type="CDD" id="cd14798">
    <property type="entry name" value="RX-CC_like"/>
    <property type="match status" value="1"/>
</dbReference>
<evidence type="ECO:0000259" key="10">
    <source>
        <dbReference type="Pfam" id="PF25019"/>
    </source>
</evidence>
<dbReference type="GO" id="GO:0005524">
    <property type="term" value="F:ATP binding"/>
    <property type="evidence" value="ECO:0007669"/>
    <property type="project" value="UniProtKB-KW"/>
</dbReference>
<dbReference type="GO" id="GO:0043531">
    <property type="term" value="F:ADP binding"/>
    <property type="evidence" value="ECO:0007669"/>
    <property type="project" value="InterPro"/>
</dbReference>
<accession>A0A068V5W7</accession>
<keyword evidence="5" id="KW-0611">Plant defense</keyword>
<dbReference type="OMA" id="NEWISIM"/>
<feature type="domain" description="R13L1/DRL21-like LRR repeat region" evidence="10">
    <location>
        <begin position="574"/>
        <end position="703"/>
    </location>
</feature>
<name>A0A068V5W7_COFCA</name>
<evidence type="ECO:0000259" key="7">
    <source>
        <dbReference type="Pfam" id="PF00931"/>
    </source>
</evidence>
<reference evidence="12" key="1">
    <citation type="journal article" date="2014" name="Science">
        <title>The coffee genome provides insight into the convergent evolution of caffeine biosynthesis.</title>
        <authorList>
            <person name="Denoeud F."/>
            <person name="Carretero-Paulet L."/>
            <person name="Dereeper A."/>
            <person name="Droc G."/>
            <person name="Guyot R."/>
            <person name="Pietrella M."/>
            <person name="Zheng C."/>
            <person name="Alberti A."/>
            <person name="Anthony F."/>
            <person name="Aprea G."/>
            <person name="Aury J.M."/>
            <person name="Bento P."/>
            <person name="Bernard M."/>
            <person name="Bocs S."/>
            <person name="Campa C."/>
            <person name="Cenci A."/>
            <person name="Combes M.C."/>
            <person name="Crouzillat D."/>
            <person name="Da Silva C."/>
            <person name="Daddiego L."/>
            <person name="De Bellis F."/>
            <person name="Dussert S."/>
            <person name="Garsmeur O."/>
            <person name="Gayraud T."/>
            <person name="Guignon V."/>
            <person name="Jahn K."/>
            <person name="Jamilloux V."/>
            <person name="Joet T."/>
            <person name="Labadie K."/>
            <person name="Lan T."/>
            <person name="Leclercq J."/>
            <person name="Lepelley M."/>
            <person name="Leroy T."/>
            <person name="Li L.T."/>
            <person name="Librado P."/>
            <person name="Lopez L."/>
            <person name="Munoz A."/>
            <person name="Noel B."/>
            <person name="Pallavicini A."/>
            <person name="Perrotta G."/>
            <person name="Poncet V."/>
            <person name="Pot D."/>
            <person name="Priyono X."/>
            <person name="Rigoreau M."/>
            <person name="Rouard M."/>
            <person name="Rozas J."/>
            <person name="Tranchant-Dubreuil C."/>
            <person name="VanBuren R."/>
            <person name="Zhang Q."/>
            <person name="Andrade A.C."/>
            <person name="Argout X."/>
            <person name="Bertrand B."/>
            <person name="de Kochko A."/>
            <person name="Graziosi G."/>
            <person name="Henry R.J."/>
            <person name="Jayarama X."/>
            <person name="Ming R."/>
            <person name="Nagai C."/>
            <person name="Rounsley S."/>
            <person name="Sankoff D."/>
            <person name="Giuliano G."/>
            <person name="Albert V.A."/>
            <person name="Wincker P."/>
            <person name="Lashermes P."/>
        </authorList>
    </citation>
    <scope>NUCLEOTIDE SEQUENCE [LARGE SCALE GENOMIC DNA]</scope>
    <source>
        <strain evidence="12">cv. DH200-94</strain>
    </source>
</reference>
<evidence type="ECO:0000256" key="4">
    <source>
        <dbReference type="ARBA" id="ARBA00022741"/>
    </source>
</evidence>
<evidence type="ECO:0000256" key="3">
    <source>
        <dbReference type="ARBA" id="ARBA00022737"/>
    </source>
</evidence>
<dbReference type="Gramene" id="CDP15919">
    <property type="protein sequence ID" value="CDP15919"/>
    <property type="gene ID" value="GSCOC_T00016835001"/>
</dbReference>
<keyword evidence="2" id="KW-0433">Leucine-rich repeat</keyword>
<dbReference type="Pfam" id="PF00931">
    <property type="entry name" value="NB-ARC"/>
    <property type="match status" value="1"/>
</dbReference>
<dbReference type="InterPro" id="IPR027417">
    <property type="entry name" value="P-loop_NTPase"/>
</dbReference>
<feature type="domain" description="Disease resistance N-terminal" evidence="8">
    <location>
        <begin position="9"/>
        <end position="96"/>
    </location>
</feature>
<evidence type="ECO:0000256" key="2">
    <source>
        <dbReference type="ARBA" id="ARBA00022614"/>
    </source>
</evidence>
<dbReference type="InterPro" id="IPR032675">
    <property type="entry name" value="LRR_dom_sf"/>
</dbReference>
<dbReference type="InterPro" id="IPR036388">
    <property type="entry name" value="WH-like_DNA-bd_sf"/>
</dbReference>
<organism evidence="11 12">
    <name type="scientific">Coffea canephora</name>
    <name type="common">Robusta coffee</name>
    <dbReference type="NCBI Taxonomy" id="49390"/>
    <lineage>
        <taxon>Eukaryota</taxon>
        <taxon>Viridiplantae</taxon>
        <taxon>Streptophyta</taxon>
        <taxon>Embryophyta</taxon>
        <taxon>Tracheophyta</taxon>
        <taxon>Spermatophyta</taxon>
        <taxon>Magnoliopsida</taxon>
        <taxon>eudicotyledons</taxon>
        <taxon>Gunneridae</taxon>
        <taxon>Pentapetalae</taxon>
        <taxon>asterids</taxon>
        <taxon>lamiids</taxon>
        <taxon>Gentianales</taxon>
        <taxon>Rubiaceae</taxon>
        <taxon>Ixoroideae</taxon>
        <taxon>Gardenieae complex</taxon>
        <taxon>Bertiereae - Coffeeae clade</taxon>
        <taxon>Coffeeae</taxon>
        <taxon>Coffea</taxon>
    </lineage>
</organism>
<proteinExistence type="inferred from homology"/>
<keyword evidence="4" id="KW-0547">Nucleotide-binding</keyword>
<evidence type="ECO:0000313" key="12">
    <source>
        <dbReference type="Proteomes" id="UP000295252"/>
    </source>
</evidence>
<sequence length="992" mass="111800">MAEAALSCVGVILNKILPLAADEISRVWGVEKDLQKLAKKVEMMEALIFDAKCKQSTSKAVQLWLKRLRSIARDAEIVLDDFGYEVLRQKVENRKRDKVRNFFSSSNPISFRTGMANKIKNVSASLKEAYKEANQIGLHSQLPMTSADHKQDRSTDPFVDESQTVGREAEVSEIVSMLISSDYEKDLPVISIVGMGGQGKTTLAQMVLKNDRVVKHFDNTIWVCVSDDFKVERLLNEMLQSLEGKSADTTNTEALVRKLQENLKGKSYLLVLDDIWNENREKWNGMRRRLLAIGDDHSWMLLEKLAFADGGARKTQDLVDIGRRILKKCGGVPLAIKVIGGLLYSKKDASEWLKLEKSEIWNESTNTEGGVMSVLKLSYENLPSLSVKQCFASCSIFPKDTDMEKESLIQIWMAQGLINDAKGGGHLQMEDDIGSDCFNVLLRSSLLQAGYKNSINGIRNCRMHDLVHDLSLRVSNNYILERSKYLSVLKVDCWDVTHLPNAVGNMKHLRHLDISRTGIAALPDSITKLYNLMTLKVSRLEEIPKKCLFPGIGQLANLRTLPYFVVSQDKGCQLEELEHLRNLRGELKIFGLENVSSFESAAKAKLSEKSSIQSLTLEWDDTNEDCDDDNINSVMEGLQPRPDLKSLAINGFKGSRFPSWMVAKDHVTVLLRNLVHLRLEELGKFEQVPSLGDLPCLESLEMVSLHNVKRIGAEFYEAKPVTLFPKLSSFALCDMKSLEEWSDAMVPSDSSSSIKVFPSLRYLEIERLPKLAFLPDMENLTSVTGLRIWRCRNASLDMNNPQSLRTLHISGCDKLNPSLSNNLEKFTSLEWLTIHSRDPGSWPIMALHSLANLRELELGGGFSDDLDHFPWPHSTTNLVSLERLELRGWPKITSLPDQIQHLSNLRTLNIGKFEGLEVLPEWMGSLRNLRQLVIINCSNLRQLPSAEAMRHLTNLFHLHINICPLLAERCTKGSGAEWPKIAHIPFVGIYPS</sequence>
<evidence type="ECO:0000259" key="9">
    <source>
        <dbReference type="Pfam" id="PF23559"/>
    </source>
</evidence>
<comment type="similarity">
    <text evidence="1">Belongs to the disease resistance NB-LRR family.</text>
</comment>
<dbReference type="EMBL" id="HG739196">
    <property type="protein sequence ID" value="CDP15919.1"/>
    <property type="molecule type" value="Genomic_DNA"/>
</dbReference>
<dbReference type="PRINTS" id="PR00364">
    <property type="entry name" value="DISEASERSIST"/>
</dbReference>
<evidence type="ECO:0000313" key="11">
    <source>
        <dbReference type="EMBL" id="CDP15919.1"/>
    </source>
</evidence>
<evidence type="ECO:0000256" key="6">
    <source>
        <dbReference type="ARBA" id="ARBA00022840"/>
    </source>
</evidence>
<feature type="domain" description="NB-ARC" evidence="7">
    <location>
        <begin position="168"/>
        <end position="283"/>
    </location>
</feature>
<dbReference type="InterPro" id="IPR002182">
    <property type="entry name" value="NB-ARC"/>
</dbReference>
<dbReference type="SUPFAM" id="SSF52047">
    <property type="entry name" value="RNI-like"/>
    <property type="match status" value="1"/>
</dbReference>
<dbReference type="SUPFAM" id="SSF52058">
    <property type="entry name" value="L domain-like"/>
    <property type="match status" value="1"/>
</dbReference>
<evidence type="ECO:0000259" key="8">
    <source>
        <dbReference type="Pfam" id="PF18052"/>
    </source>
</evidence>
<dbReference type="InterPro" id="IPR058922">
    <property type="entry name" value="WHD_DRP"/>
</dbReference>
<dbReference type="FunFam" id="3.40.50.300:FF:001091">
    <property type="entry name" value="Probable disease resistance protein At1g61300"/>
    <property type="match status" value="1"/>
</dbReference>
<dbReference type="Gene3D" id="1.10.10.10">
    <property type="entry name" value="Winged helix-like DNA-binding domain superfamily/Winged helix DNA-binding domain"/>
    <property type="match status" value="1"/>
</dbReference>
<dbReference type="Gene3D" id="1.20.5.4130">
    <property type="match status" value="1"/>
</dbReference>
<keyword evidence="3" id="KW-0677">Repeat</keyword>